<evidence type="ECO:0000256" key="1">
    <source>
        <dbReference type="SAM" id="Phobius"/>
    </source>
</evidence>
<comment type="caution">
    <text evidence="2">The sequence shown here is derived from an EMBL/GenBank/DDBJ whole genome shotgun (WGS) entry which is preliminary data.</text>
</comment>
<feature type="transmembrane region" description="Helical" evidence="1">
    <location>
        <begin position="26"/>
        <end position="50"/>
    </location>
</feature>
<name>A0ABC9NAC8_BACUC</name>
<dbReference type="Proteomes" id="UP000004110">
    <property type="component" value="Unassembled WGS sequence"/>
</dbReference>
<organism evidence="2 3">
    <name type="scientific">Bacteroides uniformis (strain ATCC 8492 / DSM 6597 / CCUG 4942 / CIP 103695 / JCM 5828 / KCTC 5204 / NCTC 13054 / VPI 0061)</name>
    <dbReference type="NCBI Taxonomy" id="411479"/>
    <lineage>
        <taxon>Bacteria</taxon>
        <taxon>Pseudomonadati</taxon>
        <taxon>Bacteroidota</taxon>
        <taxon>Bacteroidia</taxon>
        <taxon>Bacteroidales</taxon>
        <taxon>Bacteroidaceae</taxon>
        <taxon>Bacteroides</taxon>
    </lineage>
</organism>
<protein>
    <submittedName>
        <fullName evidence="2">Uncharacterized protein</fullName>
    </submittedName>
</protein>
<keyword evidence="3" id="KW-1185">Reference proteome</keyword>
<dbReference type="EMBL" id="AAYH02000045">
    <property type="protein sequence ID" value="EDO53714.1"/>
    <property type="molecule type" value="Genomic_DNA"/>
</dbReference>
<reference evidence="2" key="2">
    <citation type="submission" date="2013-11" db="EMBL/GenBank/DDBJ databases">
        <title>Draft genome sequence of Bacteroides uniformis (ATCC 8492).</title>
        <authorList>
            <person name="Sudarsanam P."/>
            <person name="Ley R."/>
            <person name="Guruge J."/>
            <person name="Turnbaugh P.J."/>
            <person name="Mahowald M."/>
            <person name="Liep D."/>
            <person name="Gordon J."/>
        </authorList>
    </citation>
    <scope>NUCLEOTIDE SEQUENCE</scope>
    <source>
        <strain evidence="2">ATCC 8492</strain>
    </source>
</reference>
<reference evidence="2" key="1">
    <citation type="submission" date="2007-06" db="EMBL/GenBank/DDBJ databases">
        <authorList>
            <person name="Fulton L."/>
            <person name="Clifton S."/>
            <person name="Fulton B."/>
            <person name="Xu J."/>
            <person name="Minx P."/>
            <person name="Pepin K.H."/>
            <person name="Johnson M."/>
            <person name="Thiruvilangam P."/>
            <person name="Bhonagiri V."/>
            <person name="Nash W.E."/>
            <person name="Mardis E.R."/>
            <person name="Wilson R.K."/>
        </authorList>
    </citation>
    <scope>NUCLEOTIDE SEQUENCE [LARGE SCALE GENOMIC DNA]</scope>
    <source>
        <strain evidence="2">ATCC 8492</strain>
    </source>
</reference>
<accession>A0ABC9NAC8</accession>
<evidence type="ECO:0000313" key="2">
    <source>
        <dbReference type="EMBL" id="EDO53714.1"/>
    </source>
</evidence>
<keyword evidence="1" id="KW-1133">Transmembrane helix</keyword>
<keyword evidence="1" id="KW-0472">Membrane</keyword>
<dbReference type="AlphaFoldDB" id="A0ABC9NAC8"/>
<sequence>MMSAGSENRLVIIGNYLQSGTVVFEVVFVALLFAAIAVAVGGGAALISFFPMADVVLLLLRVCHCDVHCRNLAGRNSFGQSCMGHLQSDIQMAADEFRFEVDAGYSLDCKCGLLRNLFCSARGYFPGIGYL</sequence>
<proteinExistence type="predicted"/>
<keyword evidence="1" id="KW-0812">Transmembrane</keyword>
<gene>
    <name evidence="2" type="ORF">BACUNI_02993</name>
</gene>
<evidence type="ECO:0000313" key="3">
    <source>
        <dbReference type="Proteomes" id="UP000004110"/>
    </source>
</evidence>